<dbReference type="EC" id="5.6.2.3" evidence="3"/>
<dbReference type="InterPro" id="IPR055446">
    <property type="entry name" value="RecD2_N_OB"/>
</dbReference>
<dbReference type="InterPro" id="IPR050534">
    <property type="entry name" value="Coronavir_polyprotein_1ab"/>
</dbReference>
<dbReference type="Pfam" id="PF13538">
    <property type="entry name" value="UvrD_C_2"/>
    <property type="match status" value="1"/>
</dbReference>
<accession>A0A133ZCD8</accession>
<dbReference type="InterPro" id="IPR029493">
    <property type="entry name" value="RecD2-like_HHH"/>
</dbReference>
<dbReference type="OrthoDB" id="9803432at2"/>
<dbReference type="GO" id="GO:0006310">
    <property type="term" value="P:DNA recombination"/>
    <property type="evidence" value="ECO:0007669"/>
    <property type="project" value="InterPro"/>
</dbReference>
<keyword evidence="1 3" id="KW-0547">Nucleotide-binding</keyword>
<dbReference type="GO" id="GO:0005524">
    <property type="term" value="F:ATP binding"/>
    <property type="evidence" value="ECO:0007669"/>
    <property type="project" value="UniProtKB-UniRule"/>
</dbReference>
<dbReference type="InterPro" id="IPR006345">
    <property type="entry name" value="RecD2"/>
</dbReference>
<keyword evidence="2 3" id="KW-0067">ATP-binding</keyword>
<dbReference type="EMBL" id="LSDA01000143">
    <property type="protein sequence ID" value="KXB53091.1"/>
    <property type="molecule type" value="Genomic_DNA"/>
</dbReference>
<dbReference type="PATRIC" id="fig|467210.3.peg.2698"/>
<dbReference type="PANTHER" id="PTHR43788">
    <property type="entry name" value="DNA2/NAM7 HELICASE FAMILY MEMBER"/>
    <property type="match status" value="1"/>
</dbReference>
<dbReference type="SUPFAM" id="SSF52540">
    <property type="entry name" value="P-loop containing nucleoside triphosphate hydrolases"/>
    <property type="match status" value="1"/>
</dbReference>
<dbReference type="Gene3D" id="3.40.50.300">
    <property type="entry name" value="P-loop containing nucleotide triphosphate hydrolases"/>
    <property type="match status" value="2"/>
</dbReference>
<keyword evidence="3 5" id="KW-0347">Helicase</keyword>
<reference evidence="6" key="1">
    <citation type="submission" date="2016-01" db="EMBL/GenBank/DDBJ databases">
        <authorList>
            <person name="Mitreva M."/>
            <person name="Pepin K.H."/>
            <person name="Mihindukulasuriya K.A."/>
            <person name="Fulton R."/>
            <person name="Fronick C."/>
            <person name="O'Laughlin M."/>
            <person name="Miner T."/>
            <person name="Herter B."/>
            <person name="Rosa B.A."/>
            <person name="Cordes M."/>
            <person name="Tomlinson C."/>
            <person name="Wollam A."/>
            <person name="Palsikar V.B."/>
            <person name="Mardis E.R."/>
            <person name="Wilson R.K."/>
        </authorList>
    </citation>
    <scope>NUCLEOTIDE SEQUENCE [LARGE SCALE GENOMIC DNA]</scope>
    <source>
        <strain evidence="6">DNF00896</strain>
    </source>
</reference>
<dbReference type="GO" id="GO:0009338">
    <property type="term" value="C:exodeoxyribonuclease V complex"/>
    <property type="evidence" value="ECO:0007669"/>
    <property type="project" value="TreeGrafter"/>
</dbReference>
<dbReference type="Pfam" id="PF13245">
    <property type="entry name" value="AAA_19"/>
    <property type="match status" value="1"/>
</dbReference>
<comment type="caution">
    <text evidence="5">The sequence shown here is derived from an EMBL/GenBank/DDBJ whole genome shotgun (WGS) entry which is preliminary data.</text>
</comment>
<dbReference type="Gene3D" id="2.30.30.940">
    <property type="match status" value="1"/>
</dbReference>
<dbReference type="RefSeq" id="WP_060932244.1">
    <property type="nucleotide sequence ID" value="NZ_KQ959848.1"/>
</dbReference>
<dbReference type="NCBIfam" id="TIGR01448">
    <property type="entry name" value="recD_rel"/>
    <property type="match status" value="1"/>
</dbReference>
<organism evidence="5 6">
    <name type="scientific">Lachnoanaerobaculum saburreum</name>
    <dbReference type="NCBI Taxonomy" id="467210"/>
    <lineage>
        <taxon>Bacteria</taxon>
        <taxon>Bacillati</taxon>
        <taxon>Bacillota</taxon>
        <taxon>Clostridia</taxon>
        <taxon>Lachnospirales</taxon>
        <taxon>Lachnospiraceae</taxon>
        <taxon>Lachnoanaerobaculum</taxon>
    </lineage>
</organism>
<dbReference type="HAMAP" id="MF_01488">
    <property type="entry name" value="RecD2"/>
    <property type="match status" value="1"/>
</dbReference>
<dbReference type="Pfam" id="PF23139">
    <property type="entry name" value="OB_YrrC"/>
    <property type="match status" value="1"/>
</dbReference>
<dbReference type="AlphaFoldDB" id="A0A133ZCD8"/>
<evidence type="ECO:0000313" key="6">
    <source>
        <dbReference type="Proteomes" id="UP000070394"/>
    </source>
</evidence>
<dbReference type="GO" id="GO:0043139">
    <property type="term" value="F:5'-3' DNA helicase activity"/>
    <property type="evidence" value="ECO:0007669"/>
    <property type="project" value="UniProtKB-UniRule"/>
</dbReference>
<dbReference type="InterPro" id="IPR003593">
    <property type="entry name" value="AAA+_ATPase"/>
</dbReference>
<comment type="catalytic activity">
    <reaction evidence="3">
        <text>ATP + H2O = ADP + phosphate + H(+)</text>
        <dbReference type="Rhea" id="RHEA:13065"/>
        <dbReference type="ChEBI" id="CHEBI:15377"/>
        <dbReference type="ChEBI" id="CHEBI:15378"/>
        <dbReference type="ChEBI" id="CHEBI:30616"/>
        <dbReference type="ChEBI" id="CHEBI:43474"/>
        <dbReference type="ChEBI" id="CHEBI:456216"/>
        <dbReference type="EC" id="5.6.2.3"/>
    </reaction>
</comment>
<protein>
    <recommendedName>
        <fullName evidence="3">ATP-dependent RecD2 DNA helicase</fullName>
        <ecNumber evidence="3">5.6.2.3</ecNumber>
    </recommendedName>
    <alternativeName>
        <fullName evidence="3">DNA 5'-3' helicase subunit RecD2</fullName>
    </alternativeName>
</protein>
<dbReference type="STRING" id="467210.HMPREF1866_02720"/>
<dbReference type="InterPro" id="IPR041451">
    <property type="entry name" value="RecD2_SH13"/>
</dbReference>
<name>A0A133ZCD8_9FIRM</name>
<dbReference type="GO" id="GO:0003677">
    <property type="term" value="F:DNA binding"/>
    <property type="evidence" value="ECO:0007669"/>
    <property type="project" value="UniProtKB-UniRule"/>
</dbReference>
<dbReference type="Pfam" id="PF18335">
    <property type="entry name" value="SH3_13"/>
    <property type="match status" value="1"/>
</dbReference>
<evidence type="ECO:0000256" key="1">
    <source>
        <dbReference type="ARBA" id="ARBA00022741"/>
    </source>
</evidence>
<keyword evidence="6" id="KW-1185">Reference proteome</keyword>
<feature type="domain" description="AAA+ ATPase" evidence="4">
    <location>
        <begin position="330"/>
        <end position="483"/>
    </location>
</feature>
<dbReference type="GO" id="GO:0016887">
    <property type="term" value="F:ATP hydrolysis activity"/>
    <property type="evidence" value="ECO:0007669"/>
    <property type="project" value="RHEA"/>
</dbReference>
<comment type="similarity">
    <text evidence="3">Belongs to the RecD family. RecD2 subfamily.</text>
</comment>
<keyword evidence="3" id="KW-0413">Isomerase</keyword>
<dbReference type="PANTHER" id="PTHR43788:SF6">
    <property type="entry name" value="DNA HELICASE B"/>
    <property type="match status" value="1"/>
</dbReference>
<sequence>MQTVSGYIEKIIYRNENNGYTVLSVEGDGDDYVFVGTFNYIAEGEFIKAKGNMKLHPNYGEQLFVDEYEIIEPRELDSIEKYLASSAIKGVGEALAKRIIKKFKLDTLRVMEEEPERLVEVKGVSAKLAKSISEQIQEKKSMRDAMIYLQKFGISMKLAAKIYLEYGSKVYNIIETNPYKLADDIDGIGFKIADDIAKKVGITADSKFRAVAGIEYILSNAMLSGHLYLPESILQNEFLELFGENIFDFTSLLIEMQMEKRIVVKKSTENNVYLTQSYYTEAAVAKMLVDINIKEKYDSNKVEEKILAIEKKEGIVLDDLQRQAVIESISSGLIIITGGPGTGKTTTINTIIKYFESEGESISLAAPTGRAAKRMSEATSYEAKTIHRLLEITPNSNENSTSIGTHFERNEDNPLEADVLIIDEVSMVDIFLMNALLKAVAIGTRLILVGDINQLPSVGPGTVLKDIIESDCFNVVRLNKIYRQSNRSDIVINAHKIMTNEEIDLSKKSNDFIFIKQSNPDNVMDSVISLVRDKLPSYVNAASNELQIMTPMRKGPLGVEALNSFLQKSLNPSSKQKKEKEYDVTVFREGDKVMQIKNNYQKEWFVYNDKKMPVDKGLGVYNGDIGTISEIDMLSESFCICFDDGKVCEYEFSEFNEIELAYAITVHKSQGSEYPAVIIPIYKGPAMLMNRNLIYTAITRAKKCVVLVGIPEVFYTMVQNTKEMARYTGLKERITELVALQEDD</sequence>
<keyword evidence="3" id="KW-0378">Hydrolase</keyword>
<feature type="binding site" evidence="3">
    <location>
        <begin position="341"/>
        <end position="345"/>
    </location>
    <ligand>
        <name>ATP</name>
        <dbReference type="ChEBI" id="CHEBI:30616"/>
    </ligand>
</feature>
<dbReference type="InterPro" id="IPR010994">
    <property type="entry name" value="RuvA_2-like"/>
</dbReference>
<keyword evidence="3" id="KW-0238">DNA-binding</keyword>
<dbReference type="Proteomes" id="UP000070394">
    <property type="component" value="Unassembled WGS sequence"/>
</dbReference>
<dbReference type="GO" id="GO:0017116">
    <property type="term" value="F:single-stranded DNA helicase activity"/>
    <property type="evidence" value="ECO:0007669"/>
    <property type="project" value="TreeGrafter"/>
</dbReference>
<dbReference type="Gene3D" id="1.10.150.20">
    <property type="entry name" value="5' to 3' exonuclease, C-terminal subdomain"/>
    <property type="match status" value="1"/>
</dbReference>
<evidence type="ECO:0000256" key="2">
    <source>
        <dbReference type="ARBA" id="ARBA00022840"/>
    </source>
</evidence>
<proteinExistence type="inferred from homology"/>
<dbReference type="CDD" id="cd18809">
    <property type="entry name" value="SF1_C_RecD"/>
    <property type="match status" value="1"/>
</dbReference>
<evidence type="ECO:0000256" key="3">
    <source>
        <dbReference type="HAMAP-Rule" id="MF_01488"/>
    </source>
</evidence>
<dbReference type="InterPro" id="IPR027417">
    <property type="entry name" value="P-loop_NTPase"/>
</dbReference>
<gene>
    <name evidence="3" type="primary">recD2</name>
    <name evidence="5" type="ORF">HMPREF1866_02720</name>
</gene>
<evidence type="ECO:0000313" key="5">
    <source>
        <dbReference type="EMBL" id="KXB53091.1"/>
    </source>
</evidence>
<dbReference type="SMART" id="SM00382">
    <property type="entry name" value="AAA"/>
    <property type="match status" value="1"/>
</dbReference>
<dbReference type="CDD" id="cd17933">
    <property type="entry name" value="DEXSc_RecD-like"/>
    <property type="match status" value="1"/>
</dbReference>
<dbReference type="SUPFAM" id="SSF47781">
    <property type="entry name" value="RuvA domain 2-like"/>
    <property type="match status" value="1"/>
</dbReference>
<comment type="function">
    <text evidence="3">DNA-dependent ATPase and ATP-dependent 5'-3' DNA helicase. Has no activity on blunt DNA or DNA with 3'-overhangs, requires at least 10 bases of 5'-ssDNA for helicase activity.</text>
</comment>
<dbReference type="InterPro" id="IPR027785">
    <property type="entry name" value="UvrD-like_helicase_C"/>
</dbReference>
<evidence type="ECO:0000259" key="4">
    <source>
        <dbReference type="SMART" id="SM00382"/>
    </source>
</evidence>
<dbReference type="Pfam" id="PF14490">
    <property type="entry name" value="HHH_RecD2"/>
    <property type="match status" value="1"/>
</dbReference>